<keyword evidence="9" id="KW-1185">Reference proteome</keyword>
<dbReference type="InterPro" id="IPR043129">
    <property type="entry name" value="ATPase_NBD"/>
</dbReference>
<comment type="function">
    <text evidence="6">Catalyzes the formation of acetyl phosphate from acetate and ATP. Can also catalyze the reverse reaction.</text>
</comment>
<dbReference type="GO" id="GO:0008776">
    <property type="term" value="F:acetate kinase activity"/>
    <property type="evidence" value="ECO:0007669"/>
    <property type="project" value="UniProtKB-UniRule"/>
</dbReference>
<comment type="subcellular location">
    <subcellularLocation>
        <location evidence="6">Cytoplasm</location>
    </subcellularLocation>
</comment>
<dbReference type="InterPro" id="IPR004372">
    <property type="entry name" value="Ac/propionate_kinase"/>
</dbReference>
<dbReference type="PANTHER" id="PTHR21060:SF15">
    <property type="entry name" value="ACETATE KINASE-RELATED"/>
    <property type="match status" value="1"/>
</dbReference>
<evidence type="ECO:0000256" key="4">
    <source>
        <dbReference type="ARBA" id="ARBA00022777"/>
    </source>
</evidence>
<comment type="similarity">
    <text evidence="1 6 7">Belongs to the acetokinase family.</text>
</comment>
<dbReference type="PANTHER" id="PTHR21060">
    <property type="entry name" value="ACETATE KINASE"/>
    <property type="match status" value="1"/>
</dbReference>
<dbReference type="Gene3D" id="3.30.420.40">
    <property type="match status" value="2"/>
</dbReference>
<protein>
    <recommendedName>
        <fullName evidence="6">Acetate kinase</fullName>
        <ecNumber evidence="6">2.7.2.1</ecNumber>
    </recommendedName>
    <alternativeName>
        <fullName evidence="6">Acetokinase</fullName>
    </alternativeName>
</protein>
<sequence>MKILVLNAGSSSLKCQYFIDEESIASVTIERIREKESYTVLTYANEQREHTSTIKDHYEAFETLFSLLKESHIITDVTELNAVGHRVVHGGPYFSRPTLINTEVIEQIRSLIPLAPLHNPSNLEGIEVIAKAYPALKQVAVFDTAFHQTMPEYAARYPLPYDLYEEAHVRRYGFHGTSHAYVAKEAAKMLQQPLETLNLITLHLGNGASAAAIKGGRSIDTSMGMTPLEGLMMGSRSGDIDPAIIPYLVQTQEMDVEAVDAMLNKKSGLKGVCGNNDMRKIIEKINGGDDKSQLALEMYVYRIKKYIGAYATSLGHVDAIIFTGGIGEHADLIRKMVCKGMKQTFGMILDKEKNRSVSGEKSAIHNPESRIDLLVIPTNEELEIARQTKEVISRLS</sequence>
<dbReference type="UniPathway" id="UPA00340">
    <property type="reaction ID" value="UER00458"/>
</dbReference>
<gene>
    <name evidence="6" type="primary">ackA</name>
    <name evidence="8" type="ORF">YH65_02060</name>
</gene>
<dbReference type="RefSeq" id="WP_046550410.1">
    <property type="nucleotide sequence ID" value="NZ_CP011308.1"/>
</dbReference>
<feature type="binding site" evidence="6">
    <location>
        <position position="14"/>
    </location>
    <ligand>
        <name>ATP</name>
        <dbReference type="ChEBI" id="CHEBI:30616"/>
    </ligand>
</feature>
<evidence type="ECO:0000256" key="6">
    <source>
        <dbReference type="HAMAP-Rule" id="MF_00020"/>
    </source>
</evidence>
<feature type="binding site" evidence="6">
    <location>
        <position position="380"/>
    </location>
    <ligand>
        <name>Mg(2+)</name>
        <dbReference type="ChEBI" id="CHEBI:18420"/>
    </ligand>
</feature>
<feature type="binding site" evidence="6">
    <location>
        <begin position="203"/>
        <end position="207"/>
    </location>
    <ligand>
        <name>ATP</name>
        <dbReference type="ChEBI" id="CHEBI:30616"/>
    </ligand>
</feature>
<dbReference type="EMBL" id="CP011308">
    <property type="protein sequence ID" value="AKF24311.1"/>
    <property type="molecule type" value="Genomic_DNA"/>
</dbReference>
<evidence type="ECO:0000313" key="9">
    <source>
        <dbReference type="Proteomes" id="UP000034444"/>
    </source>
</evidence>
<proteinExistence type="inferred from homology"/>
<feature type="binding site" evidence="6">
    <location>
        <position position="7"/>
    </location>
    <ligand>
        <name>Mg(2+)</name>
        <dbReference type="ChEBI" id="CHEBI:18420"/>
    </ligand>
</feature>
<dbReference type="GO" id="GO:0006085">
    <property type="term" value="P:acetyl-CoA biosynthetic process"/>
    <property type="evidence" value="ECO:0007669"/>
    <property type="project" value="UniProtKB-UniRule"/>
</dbReference>
<evidence type="ECO:0000313" key="8">
    <source>
        <dbReference type="EMBL" id="AKF24311.1"/>
    </source>
</evidence>
<dbReference type="KEGG" id="slh:YH65_02060"/>
<keyword evidence="3 6" id="KW-0547">Nucleotide-binding</keyword>
<feature type="binding site" evidence="6">
    <location>
        <begin position="325"/>
        <end position="329"/>
    </location>
    <ligand>
        <name>ATP</name>
        <dbReference type="ChEBI" id="CHEBI:30616"/>
    </ligand>
</feature>
<dbReference type="GO" id="GO:0006083">
    <property type="term" value="P:acetate metabolic process"/>
    <property type="evidence" value="ECO:0007669"/>
    <property type="project" value="TreeGrafter"/>
</dbReference>
<keyword evidence="6" id="KW-0963">Cytoplasm</keyword>
<dbReference type="PIRSF" id="PIRSF000722">
    <property type="entry name" value="Acetate_prop_kin"/>
    <property type="match status" value="1"/>
</dbReference>
<comment type="pathway">
    <text evidence="6">Metabolic intermediate biosynthesis; acetyl-CoA biosynthesis; acetyl-CoA from acetate: step 1/2.</text>
</comment>
<feature type="binding site" evidence="6">
    <location>
        <begin position="277"/>
        <end position="279"/>
    </location>
    <ligand>
        <name>ATP</name>
        <dbReference type="ChEBI" id="CHEBI:30616"/>
    </ligand>
</feature>
<evidence type="ECO:0000256" key="3">
    <source>
        <dbReference type="ARBA" id="ARBA00022741"/>
    </source>
</evidence>
<keyword evidence="5 6" id="KW-0067">ATP-binding</keyword>
<reference evidence="9" key="2">
    <citation type="journal article" date="2017" name="Stand. Genomic Sci.">
        <title>Complete genome sequence of the sulfur-oxidizing chemolithoautotrophic Sulfurovum lithotrophicum 42BKTT.</title>
        <authorList>
            <person name="Jeon W."/>
            <person name="Priscilla L."/>
            <person name="Park G."/>
            <person name="Lee H."/>
            <person name="Lee N."/>
            <person name="Lee D."/>
            <person name="Kwon H."/>
            <person name="Ahn I."/>
            <person name="Lee C."/>
            <person name="Lee H."/>
            <person name="Ahn J."/>
        </authorList>
    </citation>
    <scope>NUCLEOTIDE SEQUENCE [LARGE SCALE GENOMIC DNA]</scope>
    <source>
        <strain evidence="9">ATCC BAA-797 / 42BKT</strain>
    </source>
</reference>
<dbReference type="PROSITE" id="PS01075">
    <property type="entry name" value="ACETATE_KINASE_1"/>
    <property type="match status" value="1"/>
</dbReference>
<dbReference type="GO" id="GO:0005737">
    <property type="term" value="C:cytoplasm"/>
    <property type="evidence" value="ECO:0007669"/>
    <property type="project" value="UniProtKB-SubCell"/>
</dbReference>
<evidence type="ECO:0000256" key="1">
    <source>
        <dbReference type="ARBA" id="ARBA00008748"/>
    </source>
</evidence>
<dbReference type="PRINTS" id="PR00471">
    <property type="entry name" value="ACETATEKNASE"/>
</dbReference>
<dbReference type="Proteomes" id="UP000034444">
    <property type="component" value="Chromosome"/>
</dbReference>
<comment type="catalytic activity">
    <reaction evidence="6">
        <text>acetate + ATP = acetyl phosphate + ADP</text>
        <dbReference type="Rhea" id="RHEA:11352"/>
        <dbReference type="ChEBI" id="CHEBI:22191"/>
        <dbReference type="ChEBI" id="CHEBI:30089"/>
        <dbReference type="ChEBI" id="CHEBI:30616"/>
        <dbReference type="ChEBI" id="CHEBI:456216"/>
        <dbReference type="EC" id="2.7.2.1"/>
    </reaction>
</comment>
<accession>A0A7U4RQ26</accession>
<feature type="binding site" evidence="6">
    <location>
        <position position="86"/>
    </location>
    <ligand>
        <name>substrate</name>
    </ligand>
</feature>
<name>A0A7U4RQ26_9BACT</name>
<dbReference type="InterPro" id="IPR023865">
    <property type="entry name" value="Aliphatic_acid_kinase_CS"/>
</dbReference>
<organism evidence="8 9">
    <name type="scientific">Sulfurovum lithotrophicum</name>
    <dbReference type="NCBI Taxonomy" id="206403"/>
    <lineage>
        <taxon>Bacteria</taxon>
        <taxon>Pseudomonadati</taxon>
        <taxon>Campylobacterota</taxon>
        <taxon>Epsilonproteobacteria</taxon>
        <taxon>Campylobacterales</taxon>
        <taxon>Sulfurovaceae</taxon>
        <taxon>Sulfurovum</taxon>
    </lineage>
</organism>
<keyword evidence="2 6" id="KW-0808">Transferase</keyword>
<dbReference type="PROSITE" id="PS01076">
    <property type="entry name" value="ACETATE_KINASE_2"/>
    <property type="match status" value="1"/>
</dbReference>
<feature type="active site" description="Proton donor/acceptor" evidence="6">
    <location>
        <position position="143"/>
    </location>
</feature>
<dbReference type="EC" id="2.7.2.1" evidence="6"/>
<dbReference type="OrthoDB" id="9802453at2"/>
<dbReference type="InterPro" id="IPR000890">
    <property type="entry name" value="Aliphatic_acid_kin_short-chain"/>
</dbReference>
<dbReference type="Pfam" id="PF00871">
    <property type="entry name" value="Acetate_kinase"/>
    <property type="match status" value="1"/>
</dbReference>
<dbReference type="GO" id="GO:0000287">
    <property type="term" value="F:magnesium ion binding"/>
    <property type="evidence" value="ECO:0007669"/>
    <property type="project" value="UniProtKB-UniRule"/>
</dbReference>
<keyword evidence="6" id="KW-0479">Metal-binding</keyword>
<evidence type="ECO:0000256" key="5">
    <source>
        <dbReference type="ARBA" id="ARBA00022840"/>
    </source>
</evidence>
<comment type="subunit">
    <text evidence="6">Homodimer.</text>
</comment>
<dbReference type="SUPFAM" id="SSF53067">
    <property type="entry name" value="Actin-like ATPase domain"/>
    <property type="match status" value="2"/>
</dbReference>
<dbReference type="CDD" id="cd24010">
    <property type="entry name" value="ASKHA_NBD_AcK_PK"/>
    <property type="match status" value="1"/>
</dbReference>
<evidence type="ECO:0000256" key="7">
    <source>
        <dbReference type="RuleBase" id="RU003835"/>
    </source>
</evidence>
<feature type="site" description="Transition state stabilizer" evidence="6">
    <location>
        <position position="175"/>
    </location>
</feature>
<dbReference type="AlphaFoldDB" id="A0A7U4RQ26"/>
<evidence type="ECO:0000256" key="2">
    <source>
        <dbReference type="ARBA" id="ARBA00022679"/>
    </source>
</evidence>
<dbReference type="HAMAP" id="MF_00020">
    <property type="entry name" value="Acetate_kinase"/>
    <property type="match status" value="1"/>
</dbReference>
<reference evidence="8 9" key="1">
    <citation type="submission" date="2015-04" db="EMBL/GenBank/DDBJ databases">
        <title>Complete genome sequence of Sulfurovum lithotrophicum ATCC BAA-797T.</title>
        <authorList>
            <person name="Ahn J."/>
            <person name="Park G."/>
            <person name="Jeon W."/>
            <person name="Jang Y."/>
            <person name="Jang M."/>
            <person name="Lee H."/>
            <person name="Lee H."/>
        </authorList>
    </citation>
    <scope>NUCLEOTIDE SEQUENCE [LARGE SCALE GENOMIC DNA]</scope>
    <source>
        <strain evidence="9">ATCC BAA-797 / 42BKT</strain>
    </source>
</reference>
<keyword evidence="6" id="KW-0460">Magnesium</keyword>
<comment type="cofactor">
    <cofactor evidence="6">
        <name>Mg(2+)</name>
        <dbReference type="ChEBI" id="CHEBI:18420"/>
    </cofactor>
    <cofactor evidence="6">
        <name>Mn(2+)</name>
        <dbReference type="ChEBI" id="CHEBI:29035"/>
    </cofactor>
    <text evidence="6">Mg(2+). Can also accept Mn(2+).</text>
</comment>
<feature type="site" description="Transition state stabilizer" evidence="6">
    <location>
        <position position="236"/>
    </location>
</feature>
<keyword evidence="4 6" id="KW-0418">Kinase</keyword>
<dbReference type="GO" id="GO:0005524">
    <property type="term" value="F:ATP binding"/>
    <property type="evidence" value="ECO:0007669"/>
    <property type="project" value="UniProtKB-KW"/>
</dbReference>
<dbReference type="NCBIfam" id="TIGR00016">
    <property type="entry name" value="ackA"/>
    <property type="match status" value="1"/>
</dbReference>